<dbReference type="EMBL" id="GBXM01080384">
    <property type="protein sequence ID" value="JAH28193.1"/>
    <property type="molecule type" value="Transcribed_RNA"/>
</dbReference>
<dbReference type="AlphaFoldDB" id="A0A0E9RIM4"/>
<reference evidence="1" key="2">
    <citation type="journal article" date="2015" name="Fish Shellfish Immunol.">
        <title>Early steps in the European eel (Anguilla anguilla)-Vibrio vulnificus interaction in the gills: Role of the RtxA13 toxin.</title>
        <authorList>
            <person name="Callol A."/>
            <person name="Pajuelo D."/>
            <person name="Ebbesson L."/>
            <person name="Teles M."/>
            <person name="MacKenzie S."/>
            <person name="Amaro C."/>
        </authorList>
    </citation>
    <scope>NUCLEOTIDE SEQUENCE</scope>
</reference>
<name>A0A0E9RIM4_ANGAN</name>
<evidence type="ECO:0000313" key="1">
    <source>
        <dbReference type="EMBL" id="JAH28193.1"/>
    </source>
</evidence>
<reference evidence="1" key="1">
    <citation type="submission" date="2014-11" db="EMBL/GenBank/DDBJ databases">
        <authorList>
            <person name="Amaro Gonzalez C."/>
        </authorList>
    </citation>
    <scope>NUCLEOTIDE SEQUENCE</scope>
</reference>
<accession>A0A0E9RIM4</accession>
<organism evidence="1">
    <name type="scientific">Anguilla anguilla</name>
    <name type="common">European freshwater eel</name>
    <name type="synonym">Muraena anguilla</name>
    <dbReference type="NCBI Taxonomy" id="7936"/>
    <lineage>
        <taxon>Eukaryota</taxon>
        <taxon>Metazoa</taxon>
        <taxon>Chordata</taxon>
        <taxon>Craniata</taxon>
        <taxon>Vertebrata</taxon>
        <taxon>Euteleostomi</taxon>
        <taxon>Actinopterygii</taxon>
        <taxon>Neopterygii</taxon>
        <taxon>Teleostei</taxon>
        <taxon>Anguilliformes</taxon>
        <taxon>Anguillidae</taxon>
        <taxon>Anguilla</taxon>
    </lineage>
</organism>
<protein>
    <submittedName>
        <fullName evidence="1">Uncharacterized protein</fullName>
    </submittedName>
</protein>
<sequence length="34" mass="3497">MITVVSCVVSCHGGVSALYSNLNLILSRSSSDSP</sequence>
<proteinExistence type="predicted"/>